<reference evidence="7 8" key="1">
    <citation type="journal article" date="2024" name="Plant J.">
        <title>Genome sequences and population genomics reveal climatic adaptation and genomic divergence between two closely related sweetgum species.</title>
        <authorList>
            <person name="Xu W.Q."/>
            <person name="Ren C.Q."/>
            <person name="Zhang X.Y."/>
            <person name="Comes H.P."/>
            <person name="Liu X.H."/>
            <person name="Li Y.G."/>
            <person name="Kettle C.J."/>
            <person name="Jalonen R."/>
            <person name="Gaisberger H."/>
            <person name="Ma Y.Z."/>
            <person name="Qiu Y.X."/>
        </authorList>
    </citation>
    <scope>NUCLEOTIDE SEQUENCE [LARGE SCALE GENOMIC DNA]</scope>
    <source>
        <strain evidence="7">Hangzhou</strain>
    </source>
</reference>
<dbReference type="PANTHER" id="PTHR31744:SF220">
    <property type="entry name" value="LOW QUALITY PROTEIN: NAC DOMAIN-CONTAINING PROTEIN 90-LIKE"/>
    <property type="match status" value="1"/>
</dbReference>
<dbReference type="EMBL" id="JBBPBK010000008">
    <property type="protein sequence ID" value="KAK9279885.1"/>
    <property type="molecule type" value="Genomic_DNA"/>
</dbReference>
<dbReference type="InterPro" id="IPR003441">
    <property type="entry name" value="NAC-dom"/>
</dbReference>
<keyword evidence="3" id="KW-0804">Transcription</keyword>
<dbReference type="Proteomes" id="UP001415857">
    <property type="component" value="Unassembled WGS sequence"/>
</dbReference>
<sequence length="253" mass="28650">MEELAPGFRFYPTEEELVSFYLHKKLEGKSSEVHRVIPVIHIYELEPWHLPKVSGELCHGDTEQWFFFTPRQEKEARGGRANRTTALGYWKATGSPGYVYSSNNRVIGVKKSMVFYKGKAPTGRKTIWKMNEYRAIKEEAATPSSSPIPKLRHEFSLCRVYVISGSFRAFDRRPPGAFDQCTPETVTKKIMNQQVHGDGSKNAKAVEETSSPKGSYSGGHHVDLPDQTAAGSTNLQVVDGVEPLWEWEQLDWL</sequence>
<evidence type="ECO:0000256" key="3">
    <source>
        <dbReference type="ARBA" id="ARBA00023163"/>
    </source>
</evidence>
<dbReference type="GO" id="GO:0006355">
    <property type="term" value="P:regulation of DNA-templated transcription"/>
    <property type="evidence" value="ECO:0007669"/>
    <property type="project" value="InterPro"/>
</dbReference>
<evidence type="ECO:0000256" key="4">
    <source>
        <dbReference type="ARBA" id="ARBA00023242"/>
    </source>
</evidence>
<dbReference type="Pfam" id="PF02365">
    <property type="entry name" value="NAM"/>
    <property type="match status" value="1"/>
</dbReference>
<dbReference type="InterPro" id="IPR036093">
    <property type="entry name" value="NAC_dom_sf"/>
</dbReference>
<gene>
    <name evidence="7" type="ORF">L1049_013568</name>
</gene>
<evidence type="ECO:0000256" key="5">
    <source>
        <dbReference type="SAM" id="MobiDB-lite"/>
    </source>
</evidence>
<dbReference type="AlphaFoldDB" id="A0AAP0RLP1"/>
<keyword evidence="8" id="KW-1185">Reference proteome</keyword>
<protein>
    <recommendedName>
        <fullName evidence="6">NAC domain-containing protein</fullName>
    </recommendedName>
</protein>
<organism evidence="7 8">
    <name type="scientific">Liquidambar formosana</name>
    <name type="common">Formosan gum</name>
    <dbReference type="NCBI Taxonomy" id="63359"/>
    <lineage>
        <taxon>Eukaryota</taxon>
        <taxon>Viridiplantae</taxon>
        <taxon>Streptophyta</taxon>
        <taxon>Embryophyta</taxon>
        <taxon>Tracheophyta</taxon>
        <taxon>Spermatophyta</taxon>
        <taxon>Magnoliopsida</taxon>
        <taxon>eudicotyledons</taxon>
        <taxon>Gunneridae</taxon>
        <taxon>Pentapetalae</taxon>
        <taxon>Saxifragales</taxon>
        <taxon>Altingiaceae</taxon>
        <taxon>Liquidambar</taxon>
    </lineage>
</organism>
<keyword evidence="4" id="KW-0539">Nucleus</keyword>
<comment type="caution">
    <text evidence="7">The sequence shown here is derived from an EMBL/GenBank/DDBJ whole genome shotgun (WGS) entry which is preliminary data.</text>
</comment>
<keyword evidence="1" id="KW-0805">Transcription regulation</keyword>
<dbReference type="PANTHER" id="PTHR31744">
    <property type="entry name" value="PROTEIN CUP-SHAPED COTYLEDON 2-RELATED"/>
    <property type="match status" value="1"/>
</dbReference>
<accession>A0AAP0RLP1</accession>
<dbReference type="GO" id="GO:0003677">
    <property type="term" value="F:DNA binding"/>
    <property type="evidence" value="ECO:0007669"/>
    <property type="project" value="UniProtKB-KW"/>
</dbReference>
<name>A0AAP0RLP1_LIQFO</name>
<evidence type="ECO:0000313" key="7">
    <source>
        <dbReference type="EMBL" id="KAK9279885.1"/>
    </source>
</evidence>
<proteinExistence type="predicted"/>
<feature type="compositionally biased region" description="Basic and acidic residues" evidence="5">
    <location>
        <begin position="198"/>
        <end position="207"/>
    </location>
</feature>
<evidence type="ECO:0000256" key="2">
    <source>
        <dbReference type="ARBA" id="ARBA00023125"/>
    </source>
</evidence>
<evidence type="ECO:0000256" key="1">
    <source>
        <dbReference type="ARBA" id="ARBA00023015"/>
    </source>
</evidence>
<evidence type="ECO:0000313" key="8">
    <source>
        <dbReference type="Proteomes" id="UP001415857"/>
    </source>
</evidence>
<dbReference type="Gene3D" id="2.170.150.80">
    <property type="entry name" value="NAC domain"/>
    <property type="match status" value="1"/>
</dbReference>
<dbReference type="PROSITE" id="PS51005">
    <property type="entry name" value="NAC"/>
    <property type="match status" value="1"/>
</dbReference>
<feature type="region of interest" description="Disordered" evidence="5">
    <location>
        <begin position="193"/>
        <end position="221"/>
    </location>
</feature>
<evidence type="ECO:0000259" key="6">
    <source>
        <dbReference type="PROSITE" id="PS51005"/>
    </source>
</evidence>
<keyword evidence="2" id="KW-0238">DNA-binding</keyword>
<feature type="domain" description="NAC" evidence="6">
    <location>
        <begin position="4"/>
        <end position="163"/>
    </location>
</feature>
<dbReference type="SUPFAM" id="SSF101941">
    <property type="entry name" value="NAC domain"/>
    <property type="match status" value="1"/>
</dbReference>